<dbReference type="Gene3D" id="3.40.50.10420">
    <property type="entry name" value="NagB/RpiA/CoA transferase-like"/>
    <property type="match status" value="1"/>
</dbReference>
<protein>
    <recommendedName>
        <fullName evidence="5">5-formyltetrahydrofolate cyclo-ligase</fullName>
        <ecNumber evidence="5">6.3.3.2</ecNumber>
    </recommendedName>
</protein>
<feature type="binding site" evidence="4">
    <location>
        <position position="57"/>
    </location>
    <ligand>
        <name>substrate</name>
    </ligand>
</feature>
<dbReference type="InterPro" id="IPR037171">
    <property type="entry name" value="NagB/RpiA_transferase-like"/>
</dbReference>
<evidence type="ECO:0000256" key="2">
    <source>
        <dbReference type="ARBA" id="ARBA00022741"/>
    </source>
</evidence>
<feature type="binding site" evidence="4">
    <location>
        <begin position="142"/>
        <end position="150"/>
    </location>
    <ligand>
        <name>ATP</name>
        <dbReference type="ChEBI" id="CHEBI:30616"/>
    </ligand>
</feature>
<name>A0A1N7MK63_9GAMM</name>
<dbReference type="EC" id="6.3.3.2" evidence="5"/>
<dbReference type="PANTHER" id="PTHR23407:SF1">
    <property type="entry name" value="5-FORMYLTETRAHYDROFOLATE CYCLO-LIGASE"/>
    <property type="match status" value="1"/>
</dbReference>
<sequence length="199" mass="23090">MGSLSKNMNVRQALRQSMRQKRRALSPKQQNIAARRLLAEIKKRPLIQKAKHLALYLPNDGELDPTPIIQWCWQQKKTVYLPVLHPLSHNRLWFVRYTQYTPMTRNLYGILEPTTPYRFIRPAKMLDIVLLPLVAFDKNGGRLGMGGGYYDRTFSFIRQYNAQKPRLIGLAHELQKVEKLPVESWDVPLTGVVTDGGFY</sequence>
<dbReference type="STRING" id="619304.SAMN05421760_106131"/>
<dbReference type="PIRSF" id="PIRSF006806">
    <property type="entry name" value="FTHF_cligase"/>
    <property type="match status" value="1"/>
</dbReference>
<evidence type="ECO:0000256" key="5">
    <source>
        <dbReference type="RuleBase" id="RU361279"/>
    </source>
</evidence>
<dbReference type="GO" id="GO:0046872">
    <property type="term" value="F:metal ion binding"/>
    <property type="evidence" value="ECO:0007669"/>
    <property type="project" value="UniProtKB-KW"/>
</dbReference>
<comment type="cofactor">
    <cofactor evidence="5">
        <name>Mg(2+)</name>
        <dbReference type="ChEBI" id="CHEBI:18420"/>
    </cofactor>
</comment>
<feature type="binding site" evidence="4">
    <location>
        <position position="62"/>
    </location>
    <ligand>
        <name>substrate</name>
    </ligand>
</feature>
<dbReference type="InterPro" id="IPR002698">
    <property type="entry name" value="FTHF_cligase"/>
</dbReference>
<keyword evidence="5" id="KW-0479">Metal-binding</keyword>
<evidence type="ECO:0000313" key="6">
    <source>
        <dbReference type="EMBL" id="SIS86388.1"/>
    </source>
</evidence>
<keyword evidence="3 4" id="KW-0067">ATP-binding</keyword>
<keyword evidence="5" id="KW-0460">Magnesium</keyword>
<evidence type="ECO:0000256" key="3">
    <source>
        <dbReference type="ARBA" id="ARBA00022840"/>
    </source>
</evidence>
<dbReference type="EMBL" id="FTOE01000006">
    <property type="protein sequence ID" value="SIS86388.1"/>
    <property type="molecule type" value="Genomic_DNA"/>
</dbReference>
<evidence type="ECO:0000313" key="7">
    <source>
        <dbReference type="Proteomes" id="UP000185999"/>
    </source>
</evidence>
<dbReference type="NCBIfam" id="TIGR02727">
    <property type="entry name" value="MTHFS_bact"/>
    <property type="match status" value="1"/>
</dbReference>
<dbReference type="GO" id="GO:0035999">
    <property type="term" value="P:tetrahydrofolate interconversion"/>
    <property type="evidence" value="ECO:0007669"/>
    <property type="project" value="TreeGrafter"/>
</dbReference>
<feature type="binding site" evidence="4">
    <location>
        <begin position="11"/>
        <end position="15"/>
    </location>
    <ligand>
        <name>ATP</name>
        <dbReference type="ChEBI" id="CHEBI:30616"/>
    </ligand>
</feature>
<proteinExistence type="inferred from homology"/>
<dbReference type="PANTHER" id="PTHR23407">
    <property type="entry name" value="ATPASE INHIBITOR/5-FORMYLTETRAHYDROFOLATE CYCLO-LIGASE"/>
    <property type="match status" value="1"/>
</dbReference>
<dbReference type="InterPro" id="IPR024185">
    <property type="entry name" value="FTHF_cligase-like_sf"/>
</dbReference>
<keyword evidence="7" id="KW-1185">Reference proteome</keyword>
<accession>A0A1N7MK63</accession>
<comment type="similarity">
    <text evidence="1 5">Belongs to the 5-formyltetrahydrofolate cyclo-ligase family.</text>
</comment>
<dbReference type="GO" id="GO:0009396">
    <property type="term" value="P:folic acid-containing compound biosynthetic process"/>
    <property type="evidence" value="ECO:0007669"/>
    <property type="project" value="TreeGrafter"/>
</dbReference>
<keyword evidence="2 4" id="KW-0547">Nucleotide-binding</keyword>
<dbReference type="Proteomes" id="UP000185999">
    <property type="component" value="Unassembled WGS sequence"/>
</dbReference>
<gene>
    <name evidence="6" type="ORF">SAMN05421760_106131</name>
</gene>
<comment type="catalytic activity">
    <reaction evidence="5">
        <text>(6S)-5-formyl-5,6,7,8-tetrahydrofolate + ATP = (6R)-5,10-methenyltetrahydrofolate + ADP + phosphate</text>
        <dbReference type="Rhea" id="RHEA:10488"/>
        <dbReference type="ChEBI" id="CHEBI:30616"/>
        <dbReference type="ChEBI" id="CHEBI:43474"/>
        <dbReference type="ChEBI" id="CHEBI:57455"/>
        <dbReference type="ChEBI" id="CHEBI:57457"/>
        <dbReference type="ChEBI" id="CHEBI:456216"/>
        <dbReference type="EC" id="6.3.3.2"/>
    </reaction>
</comment>
<dbReference type="GO" id="GO:0005524">
    <property type="term" value="F:ATP binding"/>
    <property type="evidence" value="ECO:0007669"/>
    <property type="project" value="UniProtKB-KW"/>
</dbReference>
<organism evidence="6 7">
    <name type="scientific">Neptunomonas antarctica</name>
    <dbReference type="NCBI Taxonomy" id="619304"/>
    <lineage>
        <taxon>Bacteria</taxon>
        <taxon>Pseudomonadati</taxon>
        <taxon>Pseudomonadota</taxon>
        <taxon>Gammaproteobacteria</taxon>
        <taxon>Oceanospirillales</taxon>
        <taxon>Oceanospirillaceae</taxon>
        <taxon>Neptunomonas</taxon>
    </lineage>
</organism>
<dbReference type="Pfam" id="PF01812">
    <property type="entry name" value="5-FTHF_cyc-lig"/>
    <property type="match status" value="1"/>
</dbReference>
<dbReference type="AlphaFoldDB" id="A0A1N7MK63"/>
<evidence type="ECO:0000256" key="1">
    <source>
        <dbReference type="ARBA" id="ARBA00010638"/>
    </source>
</evidence>
<evidence type="ECO:0000256" key="4">
    <source>
        <dbReference type="PIRSR" id="PIRSR006806-1"/>
    </source>
</evidence>
<reference evidence="7" key="1">
    <citation type="submission" date="2017-01" db="EMBL/GenBank/DDBJ databases">
        <authorList>
            <person name="Varghese N."/>
            <person name="Submissions S."/>
        </authorList>
    </citation>
    <scope>NUCLEOTIDE SEQUENCE [LARGE SCALE GENOMIC DNA]</scope>
    <source>
        <strain evidence="7">DSM 22306</strain>
    </source>
</reference>
<keyword evidence="6" id="KW-0436">Ligase</keyword>
<dbReference type="GO" id="GO:0030272">
    <property type="term" value="F:5-formyltetrahydrofolate cyclo-ligase activity"/>
    <property type="evidence" value="ECO:0007669"/>
    <property type="project" value="UniProtKB-EC"/>
</dbReference>
<dbReference type="SUPFAM" id="SSF100950">
    <property type="entry name" value="NagB/RpiA/CoA transferase-like"/>
    <property type="match status" value="1"/>
</dbReference>